<gene>
    <name evidence="2" type="ORF">ACHAWO_001100</name>
</gene>
<comment type="caution">
    <text evidence="2">The sequence shown here is derived from an EMBL/GenBank/DDBJ whole genome shotgun (WGS) entry which is preliminary data.</text>
</comment>
<keyword evidence="1" id="KW-0472">Membrane</keyword>
<reference evidence="2 3" key="1">
    <citation type="submission" date="2024-10" db="EMBL/GenBank/DDBJ databases">
        <title>Updated reference genomes for cyclostephanoid diatoms.</title>
        <authorList>
            <person name="Roberts W.R."/>
            <person name="Alverson A.J."/>
        </authorList>
    </citation>
    <scope>NUCLEOTIDE SEQUENCE [LARGE SCALE GENOMIC DNA]</scope>
    <source>
        <strain evidence="2 3">AJA010-31</strain>
    </source>
</reference>
<dbReference type="EMBL" id="JALLPJ020000591">
    <property type="protein sequence ID" value="KAL3787951.1"/>
    <property type="molecule type" value="Genomic_DNA"/>
</dbReference>
<feature type="transmembrane region" description="Helical" evidence="1">
    <location>
        <begin position="7"/>
        <end position="27"/>
    </location>
</feature>
<organism evidence="2 3">
    <name type="scientific">Cyclotella atomus</name>
    <dbReference type="NCBI Taxonomy" id="382360"/>
    <lineage>
        <taxon>Eukaryota</taxon>
        <taxon>Sar</taxon>
        <taxon>Stramenopiles</taxon>
        <taxon>Ochrophyta</taxon>
        <taxon>Bacillariophyta</taxon>
        <taxon>Coscinodiscophyceae</taxon>
        <taxon>Thalassiosirophycidae</taxon>
        <taxon>Stephanodiscales</taxon>
        <taxon>Stephanodiscaceae</taxon>
        <taxon>Cyclotella</taxon>
    </lineage>
</organism>
<evidence type="ECO:0000313" key="2">
    <source>
        <dbReference type="EMBL" id="KAL3787951.1"/>
    </source>
</evidence>
<dbReference type="Proteomes" id="UP001530400">
    <property type="component" value="Unassembled WGS sequence"/>
</dbReference>
<accession>A0ABD3PKR4</accession>
<feature type="transmembrane region" description="Helical" evidence="1">
    <location>
        <begin position="47"/>
        <end position="74"/>
    </location>
</feature>
<sequence>MFNPKIIALPLSGLCSIAAALIYTVYLAARTSPSDQPASSRTDYIPIAYIAVSSMLVYYIFLMCQSAVSFYEFFKAEHEYYNKKKGGVKPSVIKIKYGSENFNVLAANRTVANYSEQIIPFLGNNFGLDVAGLSIVLSFGVHERTSNFVLVNFACVYMCLDDAGGDCDDNFESSLVKVDS</sequence>
<protein>
    <submittedName>
        <fullName evidence="2">Uncharacterized protein</fullName>
    </submittedName>
</protein>
<keyword evidence="1" id="KW-0812">Transmembrane</keyword>
<proteinExistence type="predicted"/>
<keyword evidence="3" id="KW-1185">Reference proteome</keyword>
<keyword evidence="1" id="KW-1133">Transmembrane helix</keyword>
<evidence type="ECO:0000313" key="3">
    <source>
        <dbReference type="Proteomes" id="UP001530400"/>
    </source>
</evidence>
<evidence type="ECO:0000256" key="1">
    <source>
        <dbReference type="SAM" id="Phobius"/>
    </source>
</evidence>
<dbReference type="AlphaFoldDB" id="A0ABD3PKR4"/>
<name>A0ABD3PKR4_9STRA</name>